<dbReference type="PATRIC" id="fig|153151.4.peg.2248"/>
<dbReference type="EMBL" id="LQYW01000034">
    <property type="protein sequence ID" value="KYD31543.1"/>
    <property type="molecule type" value="Genomic_DNA"/>
</dbReference>
<name>A0A150N4B6_9BACL</name>
<reference evidence="1 2" key="1">
    <citation type="submission" date="2016-01" db="EMBL/GenBank/DDBJ databases">
        <title>Draft Genome Sequences of Seven Thermophilic Sporeformers Isolated from Foods.</title>
        <authorList>
            <person name="Berendsen E.M."/>
            <person name="Wells-Bennik M.H."/>
            <person name="Krawcyk A.O."/>
            <person name="De Jong A."/>
            <person name="Holsappel S."/>
            <person name="Eijlander R.T."/>
            <person name="Kuipers O.P."/>
        </authorList>
    </citation>
    <scope>NUCLEOTIDE SEQUENCE [LARGE SCALE GENOMIC DNA]</scope>
    <source>
        <strain evidence="1 2">B4110</strain>
    </source>
</reference>
<evidence type="ECO:0000313" key="2">
    <source>
        <dbReference type="Proteomes" id="UP000075324"/>
    </source>
</evidence>
<proteinExistence type="predicted"/>
<comment type="caution">
    <text evidence="1">The sequence shown here is derived from an EMBL/GenBank/DDBJ whole genome shotgun (WGS) entry which is preliminary data.</text>
</comment>
<dbReference type="AlphaFoldDB" id="A0A150N4B6"/>
<dbReference type="Proteomes" id="UP000075324">
    <property type="component" value="Unassembled WGS sequence"/>
</dbReference>
<gene>
    <name evidence="1" type="ORF">B4110_1959</name>
</gene>
<organism evidence="1 2">
    <name type="scientific">Parageobacillus toebii</name>
    <dbReference type="NCBI Taxonomy" id="153151"/>
    <lineage>
        <taxon>Bacteria</taxon>
        <taxon>Bacillati</taxon>
        <taxon>Bacillota</taxon>
        <taxon>Bacilli</taxon>
        <taxon>Bacillales</taxon>
        <taxon>Anoxybacillaceae</taxon>
        <taxon>Parageobacillus</taxon>
    </lineage>
</organism>
<protein>
    <submittedName>
        <fullName evidence="1">Uncharacterized protein</fullName>
    </submittedName>
</protein>
<accession>A0A150N4B6</accession>
<dbReference type="Pfam" id="PF20111">
    <property type="entry name" value="DUF6501"/>
    <property type="match status" value="1"/>
</dbReference>
<sequence>MVHFLWILQPNRNIVKMGIVMMTEKGESNMIHRTWLERPTLKKVKCVHTNAEKYIVNHVLTPGKIYEVKNETEEFYFIIDNTGKIGGFYKDYFEEVQEAK</sequence>
<evidence type="ECO:0000313" key="1">
    <source>
        <dbReference type="EMBL" id="KYD31543.1"/>
    </source>
</evidence>
<dbReference type="InterPro" id="IPR045447">
    <property type="entry name" value="DUF6501"/>
</dbReference>